<gene>
    <name evidence="1" type="ORF">OG563_20080</name>
</gene>
<keyword evidence="2" id="KW-1185">Reference proteome</keyword>
<sequence>MTMSEGKSQLTPQALDYLDSILAGAVAEARIVLVDHEHMGEDGDGGCNRCTHPTCVGFIPGGGAVCKRPTCHHSFFSHRVF</sequence>
<evidence type="ECO:0000313" key="2">
    <source>
        <dbReference type="Proteomes" id="UP001432062"/>
    </source>
</evidence>
<evidence type="ECO:0000313" key="1">
    <source>
        <dbReference type="EMBL" id="WUV50289.1"/>
    </source>
</evidence>
<dbReference type="EMBL" id="CP109441">
    <property type="protein sequence ID" value="WUV50289.1"/>
    <property type="molecule type" value="Genomic_DNA"/>
</dbReference>
<reference evidence="1" key="1">
    <citation type="submission" date="2022-10" db="EMBL/GenBank/DDBJ databases">
        <title>The complete genomes of actinobacterial strains from the NBC collection.</title>
        <authorList>
            <person name="Joergensen T.S."/>
            <person name="Alvarez Arevalo M."/>
            <person name="Sterndorff E.B."/>
            <person name="Faurdal D."/>
            <person name="Vuksanovic O."/>
            <person name="Mourched A.-S."/>
            <person name="Charusanti P."/>
            <person name="Shaw S."/>
            <person name="Blin K."/>
            <person name="Weber T."/>
        </authorList>
    </citation>
    <scope>NUCLEOTIDE SEQUENCE</scope>
    <source>
        <strain evidence="1">NBC_01482</strain>
    </source>
</reference>
<protein>
    <submittedName>
        <fullName evidence="1">Uncharacterized protein</fullName>
    </submittedName>
</protein>
<accession>A0ABZ1Z406</accession>
<dbReference type="RefSeq" id="WP_327094980.1">
    <property type="nucleotide sequence ID" value="NZ_CP109149.1"/>
</dbReference>
<name>A0ABZ1Z406_9NOCA</name>
<organism evidence="1 2">
    <name type="scientific">Nocardia vinacea</name>
    <dbReference type="NCBI Taxonomy" id="96468"/>
    <lineage>
        <taxon>Bacteria</taxon>
        <taxon>Bacillati</taxon>
        <taxon>Actinomycetota</taxon>
        <taxon>Actinomycetes</taxon>
        <taxon>Mycobacteriales</taxon>
        <taxon>Nocardiaceae</taxon>
        <taxon>Nocardia</taxon>
    </lineage>
</organism>
<proteinExistence type="predicted"/>
<dbReference type="Proteomes" id="UP001432062">
    <property type="component" value="Chromosome"/>
</dbReference>